<accession>A0A248UKA3</accession>
<dbReference type="RefSeq" id="WP_095447132.1">
    <property type="nucleotide sequence ID" value="NZ_CP022604.1"/>
</dbReference>
<evidence type="ECO:0000313" key="8">
    <source>
        <dbReference type="Proteomes" id="UP000327108"/>
    </source>
</evidence>
<reference evidence="6 8" key="2">
    <citation type="submission" date="2019-09" db="EMBL/GenBank/DDBJ databases">
        <title>Biological control of the noxious weed angled onion (Allium triquetrum) thwarted by endophytic bacteria in Victoria, Australia.</title>
        <authorList>
            <person name="Tehranchian P."/>
            <person name="Adair R.J."/>
            <person name="Van T.H."/>
            <person name="Morrison P.D."/>
            <person name="Williams H."/>
            <person name="Lawrie A.C."/>
        </authorList>
    </citation>
    <scope>NUCLEOTIDE SEQUENCE [LARGE SCALE GENOMIC DNA]</scope>
    <source>
        <strain evidence="6 8">RPTAtOch1</strain>
    </source>
</reference>
<dbReference type="OrthoDB" id="9799639at2"/>
<dbReference type="Pfam" id="PF09243">
    <property type="entry name" value="Rsm22"/>
    <property type="match status" value="1"/>
</dbReference>
<dbReference type="EMBL" id="CP022604">
    <property type="protein sequence ID" value="ASV87052.1"/>
    <property type="molecule type" value="Genomic_DNA"/>
</dbReference>
<keyword evidence="6" id="KW-0489">Methyltransferase</keyword>
<protein>
    <submittedName>
        <fullName evidence="6">Methyltransferase domain-containing protein</fullName>
    </submittedName>
    <submittedName>
        <fullName evidence="5">Mitochondrial small ribosomal subunit Rsm22 family protein</fullName>
    </submittedName>
</protein>
<dbReference type="PANTHER" id="PTHR13184">
    <property type="entry name" value="37S RIBOSOMAL PROTEIN S22"/>
    <property type="match status" value="1"/>
</dbReference>
<organism evidence="5 7">
    <name type="scientific">Ochrobactrum quorumnocens</name>
    <dbReference type="NCBI Taxonomy" id="271865"/>
    <lineage>
        <taxon>Bacteria</taxon>
        <taxon>Pseudomonadati</taxon>
        <taxon>Pseudomonadota</taxon>
        <taxon>Alphaproteobacteria</taxon>
        <taxon>Hyphomicrobiales</taxon>
        <taxon>Brucellaceae</taxon>
        <taxon>Brucella/Ochrobactrum group</taxon>
        <taxon>Ochrobactrum</taxon>
    </lineage>
</organism>
<dbReference type="AlphaFoldDB" id="A0A248UKA3"/>
<dbReference type="InterPro" id="IPR029063">
    <property type="entry name" value="SAM-dependent_MTases_sf"/>
</dbReference>
<evidence type="ECO:0000256" key="4">
    <source>
        <dbReference type="ARBA" id="ARBA00023014"/>
    </source>
</evidence>
<evidence type="ECO:0000313" key="6">
    <source>
        <dbReference type="EMBL" id="KAA9361668.1"/>
    </source>
</evidence>
<keyword evidence="6" id="KW-0808">Transferase</keyword>
<evidence type="ECO:0000256" key="2">
    <source>
        <dbReference type="ARBA" id="ARBA00022946"/>
    </source>
</evidence>
<dbReference type="GO" id="GO:0003735">
    <property type="term" value="F:structural constituent of ribosome"/>
    <property type="evidence" value="ECO:0007669"/>
    <property type="project" value="TreeGrafter"/>
</dbReference>
<dbReference type="EMBL" id="VYXQ01000023">
    <property type="protein sequence ID" value="KAA9361668.1"/>
    <property type="molecule type" value="Genomic_DNA"/>
</dbReference>
<dbReference type="GO" id="GO:0006412">
    <property type="term" value="P:translation"/>
    <property type="evidence" value="ECO:0007669"/>
    <property type="project" value="InterPro"/>
</dbReference>
<keyword evidence="1" id="KW-0479">Metal-binding</keyword>
<dbReference type="PANTHER" id="PTHR13184:SF5">
    <property type="entry name" value="METHYLTRANSFERASE-LIKE PROTEIN 17, MITOCHONDRIAL"/>
    <property type="match status" value="1"/>
</dbReference>
<keyword evidence="8" id="KW-1185">Reference proteome</keyword>
<dbReference type="SUPFAM" id="SSF53335">
    <property type="entry name" value="S-adenosyl-L-methionine-dependent methyltransferases"/>
    <property type="match status" value="1"/>
</dbReference>
<dbReference type="InterPro" id="IPR052571">
    <property type="entry name" value="Mt_RNA_Methyltransferase"/>
</dbReference>
<keyword evidence="3" id="KW-0408">Iron</keyword>
<sequence length="322" mass="35381">MELPSLLRQAVDTTLEGVALADLKRASEVLSRRYRAETRDGRLHISDELAAKAYLAARLPATYAAVRASFESVAEVCPDFAPTTMLDVGCGPGTALWAARECWPDLASATMIEASPAIRAVGGKLAENVGLETEWRAGDLVREKLDFPQADLVTIAYVLDELAPHDRKALVERLWASARHLFVIVEPGTPAGWQRILDARAALIEQGAYIAAPCTHQLECPLIAPDWCHFSRRVARSRIHRLTKDAEVPWEDEKFIYLAATRDRSLAASARVIAPTRVGGGKVALKLCIEDGSAEERLVTKRDGEFFRWARRADWGDAALGS</sequence>
<dbReference type="GO" id="GO:0015935">
    <property type="term" value="C:small ribosomal subunit"/>
    <property type="evidence" value="ECO:0007669"/>
    <property type="project" value="TreeGrafter"/>
</dbReference>
<dbReference type="InterPro" id="IPR015324">
    <property type="entry name" value="Ribosomal_Rsm22-like"/>
</dbReference>
<evidence type="ECO:0000256" key="1">
    <source>
        <dbReference type="ARBA" id="ARBA00022723"/>
    </source>
</evidence>
<dbReference type="Proteomes" id="UP000215256">
    <property type="component" value="Chromosome 1"/>
</dbReference>
<evidence type="ECO:0000313" key="5">
    <source>
        <dbReference type="EMBL" id="ASV87052.1"/>
    </source>
</evidence>
<gene>
    <name evidence="5" type="ORF">CES85_1808</name>
    <name evidence="6" type="ORF">F3W84_19850</name>
</gene>
<dbReference type="Gene3D" id="3.40.50.150">
    <property type="entry name" value="Vaccinia Virus protein VP39"/>
    <property type="match status" value="1"/>
</dbReference>
<keyword evidence="2" id="KW-0809">Transit peptide</keyword>
<keyword evidence="4" id="KW-0411">Iron-sulfur</keyword>
<dbReference type="Proteomes" id="UP000327108">
    <property type="component" value="Unassembled WGS sequence"/>
</dbReference>
<proteinExistence type="predicted"/>
<evidence type="ECO:0000256" key="3">
    <source>
        <dbReference type="ARBA" id="ARBA00023004"/>
    </source>
</evidence>
<dbReference type="GO" id="GO:0046872">
    <property type="term" value="F:metal ion binding"/>
    <property type="evidence" value="ECO:0007669"/>
    <property type="project" value="UniProtKB-KW"/>
</dbReference>
<name>A0A248UKA3_9HYPH</name>
<dbReference type="GO" id="GO:0032259">
    <property type="term" value="P:methylation"/>
    <property type="evidence" value="ECO:0007669"/>
    <property type="project" value="UniProtKB-KW"/>
</dbReference>
<dbReference type="GO" id="GO:0051536">
    <property type="term" value="F:iron-sulfur cluster binding"/>
    <property type="evidence" value="ECO:0007669"/>
    <property type="project" value="UniProtKB-KW"/>
</dbReference>
<dbReference type="GO" id="GO:0008168">
    <property type="term" value="F:methyltransferase activity"/>
    <property type="evidence" value="ECO:0007669"/>
    <property type="project" value="UniProtKB-KW"/>
</dbReference>
<dbReference type="KEGG" id="och:CES85_1808"/>
<reference evidence="5 7" key="1">
    <citation type="submission" date="2017-07" db="EMBL/GenBank/DDBJ databases">
        <title>Phylogenetic study on the rhizospheric bacterium Ochrobactrum sp. A44.</title>
        <authorList>
            <person name="Krzyzanowska D.M."/>
            <person name="Ossowicki A."/>
            <person name="Rajewska M."/>
            <person name="Maciag T."/>
            <person name="Kaczynski Z."/>
            <person name="Czerwicka M."/>
            <person name="Jafra S."/>
        </authorList>
    </citation>
    <scope>NUCLEOTIDE SEQUENCE [LARGE SCALE GENOMIC DNA]</scope>
    <source>
        <strain evidence="5 7">A44</strain>
    </source>
</reference>
<evidence type="ECO:0000313" key="7">
    <source>
        <dbReference type="Proteomes" id="UP000215256"/>
    </source>
</evidence>